<keyword evidence="1" id="KW-0812">Transmembrane</keyword>
<feature type="transmembrane region" description="Helical" evidence="1">
    <location>
        <begin position="94"/>
        <end position="116"/>
    </location>
</feature>
<evidence type="ECO:0000259" key="2">
    <source>
        <dbReference type="Pfam" id="PF14340"/>
    </source>
</evidence>
<dbReference type="InterPro" id="IPR025508">
    <property type="entry name" value="DUF4395"/>
</dbReference>
<keyword evidence="4" id="KW-1185">Reference proteome</keyword>
<accession>A0A4Y7R6Q6</accession>
<organism evidence="3 4">
    <name type="scientific">Pelotomaculum schinkii</name>
    <dbReference type="NCBI Taxonomy" id="78350"/>
    <lineage>
        <taxon>Bacteria</taxon>
        <taxon>Bacillati</taxon>
        <taxon>Bacillota</taxon>
        <taxon>Clostridia</taxon>
        <taxon>Eubacteriales</taxon>
        <taxon>Desulfotomaculaceae</taxon>
        <taxon>Pelotomaculum</taxon>
    </lineage>
</organism>
<gene>
    <name evidence="3" type="ORF">Psch_04026</name>
</gene>
<dbReference type="Pfam" id="PF14340">
    <property type="entry name" value="DUF4395"/>
    <property type="match status" value="1"/>
</dbReference>
<reference evidence="3 4" key="1">
    <citation type="journal article" date="2018" name="Environ. Microbiol.">
        <title>Novel energy conservation strategies and behaviour of Pelotomaculum schinkii driving syntrophic propionate catabolism.</title>
        <authorList>
            <person name="Hidalgo-Ahumada C.A.P."/>
            <person name="Nobu M.K."/>
            <person name="Narihiro T."/>
            <person name="Tamaki H."/>
            <person name="Liu W.T."/>
            <person name="Kamagata Y."/>
            <person name="Stams A.J.M."/>
            <person name="Imachi H."/>
            <person name="Sousa D.Z."/>
        </authorList>
    </citation>
    <scope>NUCLEOTIDE SEQUENCE [LARGE SCALE GENOMIC DNA]</scope>
    <source>
        <strain evidence="3 4">HH</strain>
    </source>
</reference>
<dbReference type="RefSeq" id="WP_190259454.1">
    <property type="nucleotide sequence ID" value="NZ_QFGA01000004.1"/>
</dbReference>
<dbReference type="EMBL" id="QFGA01000004">
    <property type="protein sequence ID" value="TEB04300.1"/>
    <property type="molecule type" value="Genomic_DNA"/>
</dbReference>
<evidence type="ECO:0000313" key="3">
    <source>
        <dbReference type="EMBL" id="TEB04300.1"/>
    </source>
</evidence>
<protein>
    <recommendedName>
        <fullName evidence="2">DUF4395 domain-containing protein</fullName>
    </recommendedName>
</protein>
<proteinExistence type="predicted"/>
<feature type="transmembrane region" description="Helical" evidence="1">
    <location>
        <begin position="122"/>
        <end position="147"/>
    </location>
</feature>
<evidence type="ECO:0000256" key="1">
    <source>
        <dbReference type="SAM" id="Phobius"/>
    </source>
</evidence>
<dbReference type="AlphaFoldDB" id="A0A4Y7R6Q6"/>
<dbReference type="Proteomes" id="UP000298324">
    <property type="component" value="Unassembled WGS sequence"/>
</dbReference>
<feature type="transmembrane region" description="Helical" evidence="1">
    <location>
        <begin position="21"/>
        <end position="39"/>
    </location>
</feature>
<comment type="caution">
    <text evidence="3">The sequence shown here is derived from an EMBL/GenBank/DDBJ whole genome shotgun (WGS) entry which is preliminary data.</text>
</comment>
<evidence type="ECO:0000313" key="4">
    <source>
        <dbReference type="Proteomes" id="UP000298324"/>
    </source>
</evidence>
<sequence length="162" mass="17145">MAISFSCPVSGEQRDNTTVRVAAGFVFVIAGSALLAALLVSTRAAAIISVILALDFIIREFLKPKYSPLATLARGTVSGLKLPQKLVDSGPKVFAARIGVIFSVLTAILYSANLLYAGSAVLGILLICAALESFLGFCLGCWIYSLLPKKWGCALAQEFTKK</sequence>
<feature type="domain" description="DUF4395" evidence="2">
    <location>
        <begin position="15"/>
        <end position="147"/>
    </location>
</feature>
<keyword evidence="1" id="KW-1133">Transmembrane helix</keyword>
<keyword evidence="1" id="KW-0472">Membrane</keyword>
<name>A0A4Y7R6Q6_9FIRM</name>